<proteinExistence type="predicted"/>
<evidence type="ECO:0000313" key="3">
    <source>
        <dbReference type="EMBL" id="KAK8936606.1"/>
    </source>
</evidence>
<feature type="transmembrane region" description="Helical" evidence="2">
    <location>
        <begin position="50"/>
        <end position="70"/>
    </location>
</feature>
<feature type="transmembrane region" description="Helical" evidence="2">
    <location>
        <begin position="17"/>
        <end position="38"/>
    </location>
</feature>
<gene>
    <name evidence="3" type="primary">CSLE2</name>
    <name evidence="3" type="ORF">KSP39_PZI012493</name>
</gene>
<name>A0AAP0BGL7_9ASPA</name>
<sequence length="163" mass="18697">MEEGRLFEVKRLGKGRVWFWSHACSVLLGLALIWAYRFSHVPEAGEKGRWAWIAVFCAEMWFSFYWLLTLSVRFNPVRRHTFKARLSDRYSPASSPPLPPPSSYFRRLCLQLIRSLIAQASSTSPWEIIAGTMMSTLLTQSPCEADKQPQNTPPTRTVHPLPS</sequence>
<dbReference type="EMBL" id="JBBWWQ010000010">
    <property type="protein sequence ID" value="KAK8936606.1"/>
    <property type="molecule type" value="Genomic_DNA"/>
</dbReference>
<reference evidence="3 4" key="1">
    <citation type="journal article" date="2022" name="Nat. Plants">
        <title>Genomes of leafy and leafless Platanthera orchids illuminate the evolution of mycoheterotrophy.</title>
        <authorList>
            <person name="Li M.H."/>
            <person name="Liu K.W."/>
            <person name="Li Z."/>
            <person name="Lu H.C."/>
            <person name="Ye Q.L."/>
            <person name="Zhang D."/>
            <person name="Wang J.Y."/>
            <person name="Li Y.F."/>
            <person name="Zhong Z.M."/>
            <person name="Liu X."/>
            <person name="Yu X."/>
            <person name="Liu D.K."/>
            <person name="Tu X.D."/>
            <person name="Liu B."/>
            <person name="Hao Y."/>
            <person name="Liao X.Y."/>
            <person name="Jiang Y.T."/>
            <person name="Sun W.H."/>
            <person name="Chen J."/>
            <person name="Chen Y.Q."/>
            <person name="Ai Y."/>
            <person name="Zhai J.W."/>
            <person name="Wu S.S."/>
            <person name="Zhou Z."/>
            <person name="Hsiao Y.Y."/>
            <person name="Wu W.L."/>
            <person name="Chen Y.Y."/>
            <person name="Lin Y.F."/>
            <person name="Hsu J.L."/>
            <person name="Li C.Y."/>
            <person name="Wang Z.W."/>
            <person name="Zhao X."/>
            <person name="Zhong W.Y."/>
            <person name="Ma X.K."/>
            <person name="Ma L."/>
            <person name="Huang J."/>
            <person name="Chen G.Z."/>
            <person name="Huang M.Z."/>
            <person name="Huang L."/>
            <person name="Peng D.H."/>
            <person name="Luo Y.B."/>
            <person name="Zou S.Q."/>
            <person name="Chen S.P."/>
            <person name="Lan S."/>
            <person name="Tsai W.C."/>
            <person name="Van de Peer Y."/>
            <person name="Liu Z.J."/>
        </authorList>
    </citation>
    <scope>NUCLEOTIDE SEQUENCE [LARGE SCALE GENOMIC DNA]</scope>
    <source>
        <strain evidence="3">Lor287</strain>
    </source>
</reference>
<evidence type="ECO:0000256" key="1">
    <source>
        <dbReference type="SAM" id="MobiDB-lite"/>
    </source>
</evidence>
<comment type="caution">
    <text evidence="3">The sequence shown here is derived from an EMBL/GenBank/DDBJ whole genome shotgun (WGS) entry which is preliminary data.</text>
</comment>
<feature type="region of interest" description="Disordered" evidence="1">
    <location>
        <begin position="143"/>
        <end position="163"/>
    </location>
</feature>
<evidence type="ECO:0000313" key="4">
    <source>
        <dbReference type="Proteomes" id="UP001418222"/>
    </source>
</evidence>
<accession>A0AAP0BGL7</accession>
<keyword evidence="2" id="KW-0472">Membrane</keyword>
<dbReference type="PANTHER" id="PTHR13301">
    <property type="entry name" value="X-BOX TRANSCRIPTION FACTOR-RELATED"/>
    <property type="match status" value="1"/>
</dbReference>
<keyword evidence="4" id="KW-1185">Reference proteome</keyword>
<protein>
    <submittedName>
        <fullName evidence="3">Cellulose synthase-like protein E2</fullName>
    </submittedName>
</protein>
<feature type="compositionally biased region" description="Polar residues" evidence="1">
    <location>
        <begin position="143"/>
        <end position="155"/>
    </location>
</feature>
<dbReference type="AlphaFoldDB" id="A0AAP0BGL7"/>
<evidence type="ECO:0000256" key="2">
    <source>
        <dbReference type="SAM" id="Phobius"/>
    </source>
</evidence>
<keyword evidence="2" id="KW-1133">Transmembrane helix</keyword>
<dbReference type="Proteomes" id="UP001418222">
    <property type="component" value="Unassembled WGS sequence"/>
</dbReference>
<organism evidence="3 4">
    <name type="scientific">Platanthera zijinensis</name>
    <dbReference type="NCBI Taxonomy" id="2320716"/>
    <lineage>
        <taxon>Eukaryota</taxon>
        <taxon>Viridiplantae</taxon>
        <taxon>Streptophyta</taxon>
        <taxon>Embryophyta</taxon>
        <taxon>Tracheophyta</taxon>
        <taxon>Spermatophyta</taxon>
        <taxon>Magnoliopsida</taxon>
        <taxon>Liliopsida</taxon>
        <taxon>Asparagales</taxon>
        <taxon>Orchidaceae</taxon>
        <taxon>Orchidoideae</taxon>
        <taxon>Orchideae</taxon>
        <taxon>Orchidinae</taxon>
        <taxon>Platanthera</taxon>
    </lineage>
</organism>
<keyword evidence="2" id="KW-0812">Transmembrane</keyword>